<organism evidence="7 8">
    <name type="scientific">Emericellopsis cladophorae</name>
    <dbReference type="NCBI Taxonomy" id="2686198"/>
    <lineage>
        <taxon>Eukaryota</taxon>
        <taxon>Fungi</taxon>
        <taxon>Dikarya</taxon>
        <taxon>Ascomycota</taxon>
        <taxon>Pezizomycotina</taxon>
        <taxon>Sordariomycetes</taxon>
        <taxon>Hypocreomycetidae</taxon>
        <taxon>Hypocreales</taxon>
        <taxon>Bionectriaceae</taxon>
        <taxon>Emericellopsis</taxon>
    </lineage>
</organism>
<keyword evidence="5" id="KW-0408">Iron</keyword>
<comment type="similarity">
    <text evidence="1">Belongs to the cytochrome P450 family.</text>
</comment>
<reference evidence="7" key="2">
    <citation type="submission" date="2022-07" db="EMBL/GenBank/DDBJ databases">
        <authorList>
            <person name="Goncalves M.F.M."/>
            <person name="Hilario S."/>
            <person name="Van De Peer Y."/>
            <person name="Esteves A.C."/>
            <person name="Alves A."/>
        </authorList>
    </citation>
    <scope>NUCLEOTIDE SEQUENCE</scope>
    <source>
        <strain evidence="7">MUM 19.33</strain>
    </source>
</reference>
<dbReference type="PANTHER" id="PTHR24286">
    <property type="entry name" value="CYTOCHROME P450 26"/>
    <property type="match status" value="1"/>
</dbReference>
<evidence type="ECO:0000313" key="7">
    <source>
        <dbReference type="EMBL" id="KAI6778122.1"/>
    </source>
</evidence>
<dbReference type="SUPFAM" id="SSF48264">
    <property type="entry name" value="Cytochrome P450"/>
    <property type="match status" value="1"/>
</dbReference>
<dbReference type="Proteomes" id="UP001055219">
    <property type="component" value="Unassembled WGS sequence"/>
</dbReference>
<dbReference type="PANTHER" id="PTHR24286:SF384">
    <property type="entry name" value="P450, PUTATIVE (EUROFUNG)-RELATED"/>
    <property type="match status" value="1"/>
</dbReference>
<evidence type="ECO:0000256" key="1">
    <source>
        <dbReference type="ARBA" id="ARBA00010617"/>
    </source>
</evidence>
<protein>
    <submittedName>
        <fullName evidence="7">Cholesterol 25-hydroxylase-like protein</fullName>
    </submittedName>
</protein>
<sequence length="641" mass="70599">MAQEPQLAYSPAKASNVLAQTTAFHASPEAFIASCVRDFHTHAPDVVKSRTAVHAKVLNRNVAVISSHAQVKHILARPDTNEAGGPSLVATGAYKQFLADFFPGPNLLLSDGVAHAGMREAWLRRMEGQEARMRPFIRQAATEHFQGLAGSRIDLYESLKSLAWKIAMRTFLQLDEKEALFGEIQKLQEDLLRGQFSLFPVSVNLGLWQSPRSRGIAARNKLRELISKRMQPLLQGGCPFRAMSDKGLTADERNEVVNHVLMFTSSLAVKGIASLLAAYLLDVFLYEKDDVRLLDKIQVLRGNERAAMLRSLARETERLSPPIVGIMRRVTREIVVPSGNTDAPDVLVPEGWDAWLYFVGAGRDPAVFGEDAAAFVPDRFVDAAQDKPSGLAFSAHGKACLGQDFVREICIGVVEAMLDNGLSLDGEITAKGVRDWLGWEAGATGEGEAAPEDWARDMKQLPTQRPAKPVVVTVCASESPLQLASFLILDNLNRHGTASIRPTTTRPNMPQRTVYVLYNADASVMGKLRYGYQKMTCPKDSEQVCAACDITHGGLSLKETPSWVAVKKEIESTPDVRVIQWHRDELSPEVKSFVETEKLAYPVVLCESDGKLQVIMDRSELGKCNGDAQLFLQELKAKNVL</sequence>
<dbReference type="InterPro" id="IPR036396">
    <property type="entry name" value="Cyt_P450_sf"/>
</dbReference>
<keyword evidence="2" id="KW-0349">Heme</keyword>
<dbReference type="Gene3D" id="1.10.630.10">
    <property type="entry name" value="Cytochrome P450"/>
    <property type="match status" value="1"/>
</dbReference>
<proteinExistence type="inferred from homology"/>
<dbReference type="RefSeq" id="XP_051358978.1">
    <property type="nucleotide sequence ID" value="XM_051510074.1"/>
</dbReference>
<dbReference type="CDD" id="cd00302">
    <property type="entry name" value="cytochrome_P450"/>
    <property type="match status" value="1"/>
</dbReference>
<accession>A0A9P9XUN0</accession>
<dbReference type="GO" id="GO:0020037">
    <property type="term" value="F:heme binding"/>
    <property type="evidence" value="ECO:0007669"/>
    <property type="project" value="InterPro"/>
</dbReference>
<dbReference type="GeneID" id="75828442"/>
<keyword evidence="6" id="KW-0503">Monooxygenase</keyword>
<comment type="caution">
    <text evidence="7">The sequence shown here is derived from an EMBL/GenBank/DDBJ whole genome shotgun (WGS) entry which is preliminary data.</text>
</comment>
<evidence type="ECO:0000256" key="4">
    <source>
        <dbReference type="ARBA" id="ARBA00023002"/>
    </source>
</evidence>
<reference evidence="7" key="1">
    <citation type="journal article" date="2021" name="J Fungi (Basel)">
        <title>Genomic and Metabolomic Analyses of the Marine Fungus Emericellopsis cladophorae: Insights into Saltwater Adaptability Mechanisms and Its Biosynthetic Potential.</title>
        <authorList>
            <person name="Goncalves M.F.M."/>
            <person name="Hilario S."/>
            <person name="Van de Peer Y."/>
            <person name="Esteves A.C."/>
            <person name="Alves A."/>
        </authorList>
    </citation>
    <scope>NUCLEOTIDE SEQUENCE</scope>
    <source>
        <strain evidence="7">MUM 19.33</strain>
    </source>
</reference>
<keyword evidence="8" id="KW-1185">Reference proteome</keyword>
<keyword evidence="3" id="KW-0479">Metal-binding</keyword>
<evidence type="ECO:0000256" key="5">
    <source>
        <dbReference type="ARBA" id="ARBA00023004"/>
    </source>
</evidence>
<dbReference type="OrthoDB" id="1470350at2759"/>
<dbReference type="GO" id="GO:0016125">
    <property type="term" value="P:sterol metabolic process"/>
    <property type="evidence" value="ECO:0007669"/>
    <property type="project" value="TreeGrafter"/>
</dbReference>
<keyword evidence="4" id="KW-0560">Oxidoreductase</keyword>
<evidence type="ECO:0000256" key="3">
    <source>
        <dbReference type="ARBA" id="ARBA00022723"/>
    </source>
</evidence>
<evidence type="ECO:0000256" key="2">
    <source>
        <dbReference type="ARBA" id="ARBA00022617"/>
    </source>
</evidence>
<evidence type="ECO:0000256" key="6">
    <source>
        <dbReference type="ARBA" id="ARBA00023033"/>
    </source>
</evidence>
<evidence type="ECO:0000313" key="8">
    <source>
        <dbReference type="Proteomes" id="UP001055219"/>
    </source>
</evidence>
<dbReference type="AlphaFoldDB" id="A0A9P9XUN0"/>
<name>A0A9P9XUN0_9HYPO</name>
<dbReference type="EMBL" id="JAGIXG020000081">
    <property type="protein sequence ID" value="KAI6778122.1"/>
    <property type="molecule type" value="Genomic_DNA"/>
</dbReference>
<gene>
    <name evidence="7" type="ORF">J7T54_001926</name>
</gene>
<dbReference type="GO" id="GO:0005506">
    <property type="term" value="F:iron ion binding"/>
    <property type="evidence" value="ECO:0007669"/>
    <property type="project" value="InterPro"/>
</dbReference>
<dbReference type="GO" id="GO:0004497">
    <property type="term" value="F:monooxygenase activity"/>
    <property type="evidence" value="ECO:0007669"/>
    <property type="project" value="UniProtKB-KW"/>
</dbReference>
<dbReference type="GO" id="GO:0016705">
    <property type="term" value="F:oxidoreductase activity, acting on paired donors, with incorporation or reduction of molecular oxygen"/>
    <property type="evidence" value="ECO:0007669"/>
    <property type="project" value="InterPro"/>
</dbReference>